<sequence length="343" mass="35202">MAGMRIPTFQDVRAAGRRIAPVVRRTPVQRIPGTRVLLKREDLQKSGSFKLRGVTNAFAVAAPVRVVTASSGNHGKAVAMLARAAKVPATVVMTARSAPEKVETIRGLGARVVFVEGGVAERNRLAEALAAEQGATLIPSSDHADVIAGQGTTGLEIATQTAGIEAVYVPVGGGGLLAGMCLAKAAWHEAPTGLSVPSVPSVPAVIGVEPVSAPRYALSLATGKPVAVPPSASVADGLRGQAPGRVALPVITAGVDHLTVVEDDEIVRTMSLLRTHGIVAEPSSAAAVAAALKADHVRDVVVVLTGGNIARSRFDELTGHGIHELQNTHELQQTHTYAALAAA</sequence>
<feature type="domain" description="Tryptophan synthase beta chain-like PALP" evidence="4">
    <location>
        <begin position="21"/>
        <end position="306"/>
    </location>
</feature>
<keyword evidence="3" id="KW-0456">Lyase</keyword>
<evidence type="ECO:0000313" key="6">
    <source>
        <dbReference type="Proteomes" id="UP000315226"/>
    </source>
</evidence>
<keyword evidence="2" id="KW-0663">Pyridoxal phosphate</keyword>
<dbReference type="GO" id="GO:0006567">
    <property type="term" value="P:L-threonine catabolic process"/>
    <property type="evidence" value="ECO:0007669"/>
    <property type="project" value="TreeGrafter"/>
</dbReference>
<comment type="caution">
    <text evidence="5">The sequence shown here is derived from an EMBL/GenBank/DDBJ whole genome shotgun (WGS) entry which is preliminary data.</text>
</comment>
<dbReference type="Gene3D" id="3.40.50.1100">
    <property type="match status" value="2"/>
</dbReference>
<dbReference type="GO" id="GO:0030170">
    <property type="term" value="F:pyridoxal phosphate binding"/>
    <property type="evidence" value="ECO:0007669"/>
    <property type="project" value="InterPro"/>
</dbReference>
<proteinExistence type="predicted"/>
<accession>A0A4Y3RY49</accession>
<dbReference type="PANTHER" id="PTHR48078:SF6">
    <property type="entry name" value="L-THREONINE DEHYDRATASE CATABOLIC TDCB"/>
    <property type="match status" value="1"/>
</dbReference>
<keyword evidence="6" id="KW-1185">Reference proteome</keyword>
<name>A0A4Y3RY49_9ACTN</name>
<evidence type="ECO:0000256" key="3">
    <source>
        <dbReference type="ARBA" id="ARBA00023239"/>
    </source>
</evidence>
<dbReference type="GO" id="GO:0003941">
    <property type="term" value="F:L-serine ammonia-lyase activity"/>
    <property type="evidence" value="ECO:0007669"/>
    <property type="project" value="TreeGrafter"/>
</dbReference>
<protein>
    <submittedName>
        <fullName evidence="5">Serine/threonine dehydratase</fullName>
    </submittedName>
</protein>
<dbReference type="GO" id="GO:0006565">
    <property type="term" value="P:L-serine catabolic process"/>
    <property type="evidence" value="ECO:0007669"/>
    <property type="project" value="TreeGrafter"/>
</dbReference>
<evidence type="ECO:0000256" key="2">
    <source>
        <dbReference type="ARBA" id="ARBA00022898"/>
    </source>
</evidence>
<dbReference type="InterPro" id="IPR000634">
    <property type="entry name" value="Ser/Thr_deHydtase_PyrdxlP-BS"/>
</dbReference>
<evidence type="ECO:0000259" key="4">
    <source>
        <dbReference type="Pfam" id="PF00291"/>
    </source>
</evidence>
<dbReference type="Pfam" id="PF00291">
    <property type="entry name" value="PALP"/>
    <property type="match status" value="1"/>
</dbReference>
<organism evidence="5 6">
    <name type="scientific">Streptomyces gardneri</name>
    <dbReference type="NCBI Taxonomy" id="66892"/>
    <lineage>
        <taxon>Bacteria</taxon>
        <taxon>Bacillati</taxon>
        <taxon>Actinomycetota</taxon>
        <taxon>Actinomycetes</taxon>
        <taxon>Kitasatosporales</taxon>
        <taxon>Streptomycetaceae</taxon>
        <taxon>Streptomyces</taxon>
    </lineage>
</organism>
<dbReference type="Proteomes" id="UP000315226">
    <property type="component" value="Unassembled WGS sequence"/>
</dbReference>
<dbReference type="PANTHER" id="PTHR48078">
    <property type="entry name" value="THREONINE DEHYDRATASE, MITOCHONDRIAL-RELATED"/>
    <property type="match status" value="1"/>
</dbReference>
<dbReference type="PROSITE" id="PS00165">
    <property type="entry name" value="DEHYDRATASE_SER_THR"/>
    <property type="match status" value="1"/>
</dbReference>
<dbReference type="InterPro" id="IPR050147">
    <property type="entry name" value="Ser/Thr_Dehydratase"/>
</dbReference>
<reference evidence="5 6" key="1">
    <citation type="submission" date="2019-06" db="EMBL/GenBank/DDBJ databases">
        <title>Whole genome shotgun sequence of Streptomyces gardneri NBRC 12865.</title>
        <authorList>
            <person name="Hosoyama A."/>
            <person name="Uohara A."/>
            <person name="Ohji S."/>
            <person name="Ichikawa N."/>
        </authorList>
    </citation>
    <scope>NUCLEOTIDE SEQUENCE [LARGE SCALE GENOMIC DNA]</scope>
    <source>
        <strain evidence="5 6">NBRC 12865</strain>
    </source>
</reference>
<dbReference type="GO" id="GO:0009097">
    <property type="term" value="P:isoleucine biosynthetic process"/>
    <property type="evidence" value="ECO:0007669"/>
    <property type="project" value="TreeGrafter"/>
</dbReference>
<dbReference type="EMBL" id="BJMN01000088">
    <property type="protein sequence ID" value="GEB62294.1"/>
    <property type="molecule type" value="Genomic_DNA"/>
</dbReference>
<evidence type="ECO:0000313" key="5">
    <source>
        <dbReference type="EMBL" id="GEB62294.1"/>
    </source>
</evidence>
<dbReference type="AlphaFoldDB" id="A0A4Y3RY49"/>
<comment type="cofactor">
    <cofactor evidence="1">
        <name>pyridoxal 5'-phosphate</name>
        <dbReference type="ChEBI" id="CHEBI:597326"/>
    </cofactor>
</comment>
<gene>
    <name evidence="5" type="ORF">SGA01_78990</name>
</gene>
<evidence type="ECO:0000256" key="1">
    <source>
        <dbReference type="ARBA" id="ARBA00001933"/>
    </source>
</evidence>
<dbReference type="SUPFAM" id="SSF53686">
    <property type="entry name" value="Tryptophan synthase beta subunit-like PLP-dependent enzymes"/>
    <property type="match status" value="1"/>
</dbReference>
<dbReference type="GO" id="GO:0004794">
    <property type="term" value="F:threonine deaminase activity"/>
    <property type="evidence" value="ECO:0007669"/>
    <property type="project" value="TreeGrafter"/>
</dbReference>
<dbReference type="InterPro" id="IPR001926">
    <property type="entry name" value="TrpB-like_PALP"/>
</dbReference>
<dbReference type="InterPro" id="IPR036052">
    <property type="entry name" value="TrpB-like_PALP_sf"/>
</dbReference>